<dbReference type="SUPFAM" id="SSF50923">
    <property type="entry name" value="Hemopexin-like domain"/>
    <property type="match status" value="1"/>
</dbReference>
<dbReference type="SUPFAM" id="SSF56399">
    <property type="entry name" value="ADP-ribosylation"/>
    <property type="match status" value="1"/>
</dbReference>
<feature type="domain" description="Pierisin-like" evidence="3">
    <location>
        <begin position="66"/>
        <end position="193"/>
    </location>
</feature>
<dbReference type="InterPro" id="IPR018487">
    <property type="entry name" value="Hemopexin-like_repeat"/>
</dbReference>
<dbReference type="GeneID" id="110795966"/>
<sequence length="539" mass="61597">MSIPPDSPWRGCAAAYPQPLDSEAERRAQSLQERIYYFNCRLLDPPLNDIVYRNSTRDADIRSHVFRWDRAHYHDVFRNGFQARRQQNTPDNIFYSLDHYIHHGGRPLVNSMRPANYAFVSTTLYSGWFPSVQLGSNEDEIVTEAWRYEIYAPGGIWVSETLGQSYQFPSQNEICFAGGIAPEYIRSAQLFRLTTNRRTRYTRRERADNVLVLNYNFNPQSHPQRLIDIQRPICYYRNENGRTEDLSLSFYSPAPRNNTSLQRRGLLETLTSSSIENWYTDKVTNLQSYMDSAFRSSRTNEAYIFMKNEYLLLNYAPGSTRDRVVNGPLLISEGFPSLKGTPFAEYGIDCAFGLHNKNESIIFFVNTCARINYAPGTTNDYIIDGPMIITRMFPFFKKTLFEDGVDAAFESSTTNEAYLFKGDQYALINYTPGSPRLIAIRTISQGFGGLRSTIFESGIDAAFASHRCNEAYLFKGDSYALVNFAPASTNDYVIGGVKKILPNWPSLQPILPRRNNRGVDLPMNDDEPNGVADHRHGEL</sequence>
<reference evidence="4" key="1">
    <citation type="journal article" date="2021" name="Nat. Commun.">
        <title>Genomic analyses provide insights into spinach domestication and the genetic basis of agronomic traits.</title>
        <authorList>
            <person name="Cai X."/>
            <person name="Sun X."/>
            <person name="Xu C."/>
            <person name="Sun H."/>
            <person name="Wang X."/>
            <person name="Ge C."/>
            <person name="Zhang Z."/>
            <person name="Wang Q."/>
            <person name="Fei Z."/>
            <person name="Jiao C."/>
            <person name="Wang Q."/>
        </authorList>
    </citation>
    <scope>NUCLEOTIDE SEQUENCE [LARGE SCALE GENOMIC DNA]</scope>
    <source>
        <strain evidence="4">cv. Varoflay</strain>
    </source>
</reference>
<gene>
    <name evidence="5" type="primary">LOC110795966</name>
</gene>
<evidence type="ECO:0000256" key="2">
    <source>
        <dbReference type="SAM" id="MobiDB-lite"/>
    </source>
</evidence>
<dbReference type="InterPro" id="IPR054695">
    <property type="entry name" value="Pierisin-like_dom"/>
</dbReference>
<evidence type="ECO:0000313" key="5">
    <source>
        <dbReference type="RefSeq" id="XP_021856697.1"/>
    </source>
</evidence>
<accession>A0A9R0IX05</accession>
<name>A0A9R0IX05_SPIOL</name>
<dbReference type="RefSeq" id="XP_021856697.1">
    <property type="nucleotide sequence ID" value="XM_022001005.2"/>
</dbReference>
<dbReference type="KEGG" id="soe:110795966"/>
<reference evidence="5" key="2">
    <citation type="submission" date="2025-08" db="UniProtKB">
        <authorList>
            <consortium name="RefSeq"/>
        </authorList>
    </citation>
    <scope>IDENTIFICATION</scope>
    <source>
        <tissue evidence="5">Leaf</tissue>
    </source>
</reference>
<feature type="repeat" description="Hemopexin" evidence="1">
    <location>
        <begin position="402"/>
        <end position="445"/>
    </location>
</feature>
<dbReference type="AlphaFoldDB" id="A0A9R0IX05"/>
<dbReference type="OrthoDB" id="6845681at2759"/>
<dbReference type="Proteomes" id="UP000813463">
    <property type="component" value="Chromosome 6"/>
</dbReference>
<dbReference type="Pfam" id="PF22596">
    <property type="entry name" value="Scabin-like"/>
    <property type="match status" value="1"/>
</dbReference>
<dbReference type="SMART" id="SM00120">
    <property type="entry name" value="HX"/>
    <property type="match status" value="3"/>
</dbReference>
<dbReference type="PROSITE" id="PS51642">
    <property type="entry name" value="HEMOPEXIN_2"/>
    <property type="match status" value="2"/>
</dbReference>
<evidence type="ECO:0000313" key="4">
    <source>
        <dbReference type="Proteomes" id="UP000813463"/>
    </source>
</evidence>
<dbReference type="Gene3D" id="2.110.10.10">
    <property type="entry name" value="Hemopexin-like domain"/>
    <property type="match status" value="1"/>
</dbReference>
<evidence type="ECO:0000256" key="1">
    <source>
        <dbReference type="PROSITE-ProRule" id="PRU01011"/>
    </source>
</evidence>
<proteinExistence type="predicted"/>
<dbReference type="Gene3D" id="3.90.210.10">
    <property type="entry name" value="Heat-Labile Enterotoxin, subunit A"/>
    <property type="match status" value="1"/>
</dbReference>
<evidence type="ECO:0000259" key="3">
    <source>
        <dbReference type="Pfam" id="PF22596"/>
    </source>
</evidence>
<dbReference type="InterPro" id="IPR036375">
    <property type="entry name" value="Hemopexin-like_dom_sf"/>
</dbReference>
<dbReference type="Pfam" id="PF00045">
    <property type="entry name" value="Hemopexin"/>
    <property type="match status" value="1"/>
</dbReference>
<keyword evidence="4" id="KW-1185">Reference proteome</keyword>
<feature type="region of interest" description="Disordered" evidence="2">
    <location>
        <begin position="515"/>
        <end position="539"/>
    </location>
</feature>
<organism evidence="4 5">
    <name type="scientific">Spinacia oleracea</name>
    <name type="common">Spinach</name>
    <dbReference type="NCBI Taxonomy" id="3562"/>
    <lineage>
        <taxon>Eukaryota</taxon>
        <taxon>Viridiplantae</taxon>
        <taxon>Streptophyta</taxon>
        <taxon>Embryophyta</taxon>
        <taxon>Tracheophyta</taxon>
        <taxon>Spermatophyta</taxon>
        <taxon>Magnoliopsida</taxon>
        <taxon>eudicotyledons</taxon>
        <taxon>Gunneridae</taxon>
        <taxon>Pentapetalae</taxon>
        <taxon>Caryophyllales</taxon>
        <taxon>Chenopodiaceae</taxon>
        <taxon>Chenopodioideae</taxon>
        <taxon>Anserineae</taxon>
        <taxon>Spinacia</taxon>
    </lineage>
</organism>
<feature type="repeat" description="Hemopexin" evidence="1">
    <location>
        <begin position="456"/>
        <end position="507"/>
    </location>
</feature>
<protein>
    <recommendedName>
        <fullName evidence="3">Pierisin-like domain-containing protein</fullName>
    </recommendedName>
</protein>